<gene>
    <name evidence="2" type="ORF">SAMN05444409_2008</name>
</gene>
<sequence>MKTKNTYVKLFSLSIFISFTLFYGQANYSNYYFPEPPKSPSSEMFLKYGNVQNSEYSGANSPSINLFNLKSGQLSVPINLNYISGNGIKVTDEAGYVGLGWLISFPTIVQSIYGYDDFSNAKRYRLDFAKSTLSYPSNFPLENGPTNFNQFPSFDTYGYFMATNNNVPRNGSFTSLYSDFNYVDMQQDVFILNLFGEKVEFVISNFDNYTFNNYDSIYFTSLNKKGYSIKKTSEGFTIKDSKGFIYRFNDIEDIGQYTNGSLIKANGRNFLLSEIKDINNNIISFTYNSTDIVTNQYSNSWFLNYTTNLNQNYCNQGTSGDLEAFAVNDPAPVPNPNRFGGLNTFSNNSISNATSQQRYLYPTSITGNNGKLILTYSDRTDFATKKLDKITLLTNNNIIIDECQFNYDYFLPQTVDATNLINNSYNQERNKRLKLISLQKKNEEKYIFSYNETLLPPKYSFATDYWGYSNGGFNNKTAHLNPSDFNYSISIPITEINNNKKNSDLNYTKSAILEKIQYPTKGYSKFIYELNEASNLFYQFNNYKYNKGNGLRLSEQKNFDINNNPLGSIRFEYEGGLTPNPIHNIRQDKAEEFVAIGDCAGRPVVKTLQAQFVAMYSSSINNTFSLSSGSGVGYQKVIKREVDINNNVKGKTETTYSNNEDIHYSTSSYTRPIFLPSVKGNKLENGTILNISTFDNFIKIREEKYSYSLQNSQFFYGVTMIHPMFNYYKLNSFGQNGDPAYFTLYRSAIGYYPIYSTETILKDKETIEYINGDSLSTKTDYTYDNYNLISSKTTNYPTTEKVIEGYKYSHQNSRFYNANILSTIVEKSITKVPRLVFKQVDQYNDSNHFNPTSSLFESLISGSAGNDDVTYDRYDSNGNLLQYTKKGVTATIIWGYNKTQPIAFVEGATYPDPNNTKSTDVPQSLITTIVDASNIDASKASGTDETELLTALDNFRKDPLTANFKITTYTYDPLIGVRSITSAAGLKEFYKYDTNTNKLEKIFDQKNNIVKEYRYKYAPIIYYNSTKSQSFIRNNCGSSYIGGSYIYTVPENKYSSYDSQAAADQQAQAEVNNFGQSTANIYGSCTYINCSISMMNNITGGGSVSVVNTDYRVQLSFSSGVGRPWTTDGVIVGKINGSCIPSTPITKTSYNGGFIWSISVKANGELLVKKLEGLGVSGVPNNTTYNIEISYPLN</sequence>
<dbReference type="InterPro" id="IPR046020">
    <property type="entry name" value="DUF5977"/>
</dbReference>
<reference evidence="3" key="1">
    <citation type="submission" date="2016-11" db="EMBL/GenBank/DDBJ databases">
        <authorList>
            <person name="Varghese N."/>
            <person name="Submissions S."/>
        </authorList>
    </citation>
    <scope>NUCLEOTIDE SEQUENCE [LARGE SCALE GENOMIC DNA]</scope>
    <source>
        <strain evidence="3">DSM 27623</strain>
    </source>
</reference>
<dbReference type="EMBL" id="FSRK01000001">
    <property type="protein sequence ID" value="SIO10159.1"/>
    <property type="molecule type" value="Genomic_DNA"/>
</dbReference>
<evidence type="ECO:0000313" key="2">
    <source>
        <dbReference type="EMBL" id="SIO10159.1"/>
    </source>
</evidence>
<protein>
    <recommendedName>
        <fullName evidence="1">DUF5977 domain-containing protein</fullName>
    </recommendedName>
</protein>
<evidence type="ECO:0000313" key="3">
    <source>
        <dbReference type="Proteomes" id="UP000185207"/>
    </source>
</evidence>
<feature type="domain" description="DUF5977" evidence="1">
    <location>
        <begin position="1022"/>
        <end position="1086"/>
    </location>
</feature>
<keyword evidence="3" id="KW-1185">Reference proteome</keyword>
<evidence type="ECO:0000259" key="1">
    <source>
        <dbReference type="Pfam" id="PF19404"/>
    </source>
</evidence>
<dbReference type="RefSeq" id="WP_139297302.1">
    <property type="nucleotide sequence ID" value="NZ_FSRK01000001.1"/>
</dbReference>
<dbReference type="STRING" id="1416779.SAMN05444409_2008"/>
<dbReference type="Pfam" id="PF19404">
    <property type="entry name" value="DUF5977"/>
    <property type="match status" value="1"/>
</dbReference>
<organism evidence="2 3">
    <name type="scientific">Epilithonimonas zeae</name>
    <dbReference type="NCBI Taxonomy" id="1416779"/>
    <lineage>
        <taxon>Bacteria</taxon>
        <taxon>Pseudomonadati</taxon>
        <taxon>Bacteroidota</taxon>
        <taxon>Flavobacteriia</taxon>
        <taxon>Flavobacteriales</taxon>
        <taxon>Weeksellaceae</taxon>
        <taxon>Chryseobacterium group</taxon>
        <taxon>Epilithonimonas</taxon>
    </lineage>
</organism>
<name>A0A1N6GRJ6_9FLAO</name>
<dbReference type="OrthoDB" id="9814627at2"/>
<proteinExistence type="predicted"/>
<dbReference type="AlphaFoldDB" id="A0A1N6GRJ6"/>
<dbReference type="Proteomes" id="UP000185207">
    <property type="component" value="Unassembled WGS sequence"/>
</dbReference>
<accession>A0A1N6GRJ6</accession>